<dbReference type="EnsemblMetazoa" id="CJA28254.1">
    <property type="protein sequence ID" value="CJA28254.1"/>
    <property type="gene ID" value="WBGene00183828"/>
</dbReference>
<evidence type="ECO:0000256" key="1">
    <source>
        <dbReference type="SAM" id="MobiDB-lite"/>
    </source>
</evidence>
<feature type="compositionally biased region" description="Basic and acidic residues" evidence="1">
    <location>
        <begin position="169"/>
        <end position="179"/>
    </location>
</feature>
<organism evidence="3 4">
    <name type="scientific">Caenorhabditis japonica</name>
    <dbReference type="NCBI Taxonomy" id="281687"/>
    <lineage>
        <taxon>Eukaryota</taxon>
        <taxon>Metazoa</taxon>
        <taxon>Ecdysozoa</taxon>
        <taxon>Nematoda</taxon>
        <taxon>Chromadorea</taxon>
        <taxon>Rhabditida</taxon>
        <taxon>Rhabditina</taxon>
        <taxon>Rhabditomorpha</taxon>
        <taxon>Rhabditoidea</taxon>
        <taxon>Rhabditidae</taxon>
        <taxon>Peloderinae</taxon>
        <taxon>Caenorhabditis</taxon>
    </lineage>
</organism>
<reference evidence="4" key="1">
    <citation type="submission" date="2010-08" db="EMBL/GenBank/DDBJ databases">
        <authorList>
            <consortium name="Caenorhabditis japonica Sequencing Consortium"/>
            <person name="Wilson R.K."/>
        </authorList>
    </citation>
    <scope>NUCLEOTIDE SEQUENCE [LARGE SCALE GENOMIC DNA]</scope>
    <source>
        <strain evidence="4">DF5081</strain>
    </source>
</reference>
<sequence length="193" mass="22911">MDTLMAVDDFFLRYCKFSFENDYSYLAFGFFLLFIFQSVFYVTDFFILAANDWSFEGQDNLIYVFWMLGSSLVTFIVLCFITPQQQKRWFKFGFIFTVIQMFAISGYHMYANSFSEFDDEEQYVFHYTQSVAPISMIYMSILIATTTVAVFNFSFFRSQSKDLYKVCERSEKNEEQRGEENEENDANGKEKTN</sequence>
<feature type="transmembrane region" description="Helical" evidence="2">
    <location>
        <begin position="61"/>
        <end position="82"/>
    </location>
</feature>
<feature type="transmembrane region" description="Helical" evidence="2">
    <location>
        <begin position="130"/>
        <end position="155"/>
    </location>
</feature>
<dbReference type="AlphaFoldDB" id="A0A8R1E949"/>
<protein>
    <submittedName>
        <fullName evidence="3">Uncharacterized protein</fullName>
    </submittedName>
</protein>
<keyword evidence="2" id="KW-0812">Transmembrane</keyword>
<keyword evidence="4" id="KW-1185">Reference proteome</keyword>
<evidence type="ECO:0000313" key="3">
    <source>
        <dbReference type="EnsemblMetazoa" id="CJA28254.1"/>
    </source>
</evidence>
<keyword evidence="2" id="KW-0472">Membrane</keyword>
<feature type="region of interest" description="Disordered" evidence="1">
    <location>
        <begin position="169"/>
        <end position="193"/>
    </location>
</feature>
<evidence type="ECO:0000256" key="2">
    <source>
        <dbReference type="SAM" id="Phobius"/>
    </source>
</evidence>
<evidence type="ECO:0000313" key="4">
    <source>
        <dbReference type="Proteomes" id="UP000005237"/>
    </source>
</evidence>
<proteinExistence type="predicted"/>
<feature type="transmembrane region" description="Helical" evidence="2">
    <location>
        <begin position="23"/>
        <end position="49"/>
    </location>
</feature>
<feature type="transmembrane region" description="Helical" evidence="2">
    <location>
        <begin position="89"/>
        <end position="110"/>
    </location>
</feature>
<name>A0A8R1E949_CAEJA</name>
<keyword evidence="2" id="KW-1133">Transmembrane helix</keyword>
<dbReference type="Proteomes" id="UP000005237">
    <property type="component" value="Unassembled WGS sequence"/>
</dbReference>
<accession>A0A8R1E949</accession>
<reference evidence="3" key="2">
    <citation type="submission" date="2022-06" db="UniProtKB">
        <authorList>
            <consortium name="EnsemblMetazoa"/>
        </authorList>
    </citation>
    <scope>IDENTIFICATION</scope>
    <source>
        <strain evidence="3">DF5081</strain>
    </source>
</reference>